<dbReference type="PROSITE" id="PS00211">
    <property type="entry name" value="ABC_TRANSPORTER_1"/>
    <property type="match status" value="1"/>
</dbReference>
<dbReference type="AlphaFoldDB" id="A0A1C3Y1Q6"/>
<organism evidence="11 12">
    <name type="scientific">Rhizobium aethiopicum</name>
    <dbReference type="NCBI Taxonomy" id="1138170"/>
    <lineage>
        <taxon>Bacteria</taxon>
        <taxon>Pseudomonadati</taxon>
        <taxon>Pseudomonadota</taxon>
        <taxon>Alphaproteobacteria</taxon>
        <taxon>Hyphomicrobiales</taxon>
        <taxon>Rhizobiaceae</taxon>
        <taxon>Rhizobium/Agrobacterium group</taxon>
        <taxon>Rhizobium</taxon>
    </lineage>
</organism>
<evidence type="ECO:0000256" key="7">
    <source>
        <dbReference type="ARBA" id="ARBA00022840"/>
    </source>
</evidence>
<dbReference type="CDD" id="cd03257">
    <property type="entry name" value="ABC_NikE_OppD_transporters"/>
    <property type="match status" value="1"/>
</dbReference>
<name>A0A1C3Y1Q6_9HYPH</name>
<dbReference type="SUPFAM" id="SSF52540">
    <property type="entry name" value="P-loop containing nucleoside triphosphate hydrolases"/>
    <property type="match status" value="1"/>
</dbReference>
<keyword evidence="8" id="KW-1278">Translocase</keyword>
<dbReference type="Pfam" id="PF00005">
    <property type="entry name" value="ABC_tran"/>
    <property type="match status" value="1"/>
</dbReference>
<evidence type="ECO:0000256" key="5">
    <source>
        <dbReference type="ARBA" id="ARBA00022519"/>
    </source>
</evidence>
<comment type="similarity">
    <text evidence="2">Belongs to the ABC transporter superfamily.</text>
</comment>
<dbReference type="SMART" id="SM00382">
    <property type="entry name" value="AAA"/>
    <property type="match status" value="1"/>
</dbReference>
<accession>A0A1C3Y1Q6</accession>
<dbReference type="EMBL" id="FMAJ01000004">
    <property type="protein sequence ID" value="SCB58397.1"/>
    <property type="molecule type" value="Genomic_DNA"/>
</dbReference>
<gene>
    <name evidence="11" type="ORF">GA0061105_104325</name>
</gene>
<dbReference type="STRING" id="1138170.GA0061105_104325"/>
<protein>
    <submittedName>
        <fullName evidence="11">Peptide/nickel transport system ATP-binding protein</fullName>
    </submittedName>
</protein>
<dbReference type="GO" id="GO:0005886">
    <property type="term" value="C:plasma membrane"/>
    <property type="evidence" value="ECO:0007669"/>
    <property type="project" value="UniProtKB-SubCell"/>
</dbReference>
<keyword evidence="3" id="KW-0813">Transport</keyword>
<evidence type="ECO:0000256" key="2">
    <source>
        <dbReference type="ARBA" id="ARBA00005417"/>
    </source>
</evidence>
<evidence type="ECO:0000256" key="6">
    <source>
        <dbReference type="ARBA" id="ARBA00022741"/>
    </source>
</evidence>
<evidence type="ECO:0000256" key="4">
    <source>
        <dbReference type="ARBA" id="ARBA00022475"/>
    </source>
</evidence>
<feature type="domain" description="ABC transporter" evidence="10">
    <location>
        <begin position="8"/>
        <end position="247"/>
    </location>
</feature>
<keyword evidence="5" id="KW-0997">Cell inner membrane</keyword>
<dbReference type="Gene3D" id="3.40.50.300">
    <property type="entry name" value="P-loop containing nucleotide triphosphate hydrolases"/>
    <property type="match status" value="1"/>
</dbReference>
<evidence type="ECO:0000256" key="1">
    <source>
        <dbReference type="ARBA" id="ARBA00004417"/>
    </source>
</evidence>
<proteinExistence type="inferred from homology"/>
<keyword evidence="7 11" id="KW-0067">ATP-binding</keyword>
<evidence type="ECO:0000256" key="9">
    <source>
        <dbReference type="ARBA" id="ARBA00023136"/>
    </source>
</evidence>
<keyword evidence="9" id="KW-0472">Membrane</keyword>
<comment type="subcellular location">
    <subcellularLocation>
        <location evidence="1">Cell inner membrane</location>
        <topology evidence="1">Peripheral membrane protein</topology>
    </subcellularLocation>
</comment>
<dbReference type="Proteomes" id="UP000198723">
    <property type="component" value="Unassembled WGS sequence"/>
</dbReference>
<dbReference type="InterPro" id="IPR027417">
    <property type="entry name" value="P-loop_NTPase"/>
</dbReference>
<evidence type="ECO:0000259" key="10">
    <source>
        <dbReference type="PROSITE" id="PS50893"/>
    </source>
</evidence>
<dbReference type="PROSITE" id="PS50893">
    <property type="entry name" value="ABC_TRANSPORTER_2"/>
    <property type="match status" value="1"/>
</dbReference>
<dbReference type="InterPro" id="IPR050388">
    <property type="entry name" value="ABC_Ni/Peptide_Import"/>
</dbReference>
<dbReference type="InterPro" id="IPR003439">
    <property type="entry name" value="ABC_transporter-like_ATP-bd"/>
</dbReference>
<dbReference type="InterPro" id="IPR003593">
    <property type="entry name" value="AAA+_ATPase"/>
</dbReference>
<evidence type="ECO:0000313" key="11">
    <source>
        <dbReference type="EMBL" id="SCB58397.1"/>
    </source>
</evidence>
<sequence>MSDIFCSLRKLSVTYRGGRNGTPALDGIDLDIVAGERLAIIGESGSGKSTLARSLAGLLPAGARVDGEMRWPGLGRPPRPGRDFGFVFQDPGSSLNPVLTIGEQIAEGPRRHLGLNWKQAYARAEDLLGRVRMPQPERALRAFPHQLSGGQRQRVAIAAAIAAKPALLIADEATSALDVVVQAQIIDLLDGLVREDGMTLVFITHDIALASGFVDRIAVFHNARLVETGPVRSVLSAPASDYTAALIASHRDLTTPPLITGVPA</sequence>
<reference evidence="11 12" key="1">
    <citation type="submission" date="2016-08" db="EMBL/GenBank/DDBJ databases">
        <authorList>
            <person name="Seilhamer J.J."/>
        </authorList>
    </citation>
    <scope>NUCLEOTIDE SEQUENCE [LARGE SCALE GENOMIC DNA]</scope>
    <source>
        <strain evidence="11 12">HBR26</strain>
    </source>
</reference>
<evidence type="ECO:0000256" key="3">
    <source>
        <dbReference type="ARBA" id="ARBA00022448"/>
    </source>
</evidence>
<dbReference type="PANTHER" id="PTHR43297:SF14">
    <property type="entry name" value="ATPASE AAA-TYPE CORE DOMAIN-CONTAINING PROTEIN"/>
    <property type="match status" value="1"/>
</dbReference>
<dbReference type="PANTHER" id="PTHR43297">
    <property type="entry name" value="OLIGOPEPTIDE TRANSPORT ATP-BINDING PROTEIN APPD"/>
    <property type="match status" value="1"/>
</dbReference>
<dbReference type="GO" id="GO:0005524">
    <property type="term" value="F:ATP binding"/>
    <property type="evidence" value="ECO:0007669"/>
    <property type="project" value="UniProtKB-KW"/>
</dbReference>
<evidence type="ECO:0000313" key="12">
    <source>
        <dbReference type="Proteomes" id="UP000198723"/>
    </source>
</evidence>
<dbReference type="InterPro" id="IPR017871">
    <property type="entry name" value="ABC_transporter-like_CS"/>
</dbReference>
<dbReference type="GO" id="GO:0016887">
    <property type="term" value="F:ATP hydrolysis activity"/>
    <property type="evidence" value="ECO:0007669"/>
    <property type="project" value="InterPro"/>
</dbReference>
<keyword evidence="4" id="KW-1003">Cell membrane</keyword>
<evidence type="ECO:0000256" key="8">
    <source>
        <dbReference type="ARBA" id="ARBA00022967"/>
    </source>
</evidence>
<keyword evidence="6" id="KW-0547">Nucleotide-binding</keyword>
<dbReference type="RefSeq" id="WP_092750234.1">
    <property type="nucleotide sequence ID" value="NZ_FMAJ01000004.1"/>
</dbReference>